<feature type="signal peptide" evidence="2">
    <location>
        <begin position="1"/>
        <end position="16"/>
    </location>
</feature>
<dbReference type="OrthoDB" id="10264446at2759"/>
<feature type="compositionally biased region" description="Low complexity" evidence="1">
    <location>
        <begin position="62"/>
        <end position="83"/>
    </location>
</feature>
<dbReference type="GO" id="GO:0000159">
    <property type="term" value="C:protein phosphatase type 2A complex"/>
    <property type="evidence" value="ECO:0007669"/>
    <property type="project" value="InterPro"/>
</dbReference>
<dbReference type="Gene3D" id="1.25.10.10">
    <property type="entry name" value="Leucine-rich Repeat Variant"/>
    <property type="match status" value="1"/>
</dbReference>
<keyword evidence="4" id="KW-1185">Reference proteome</keyword>
<dbReference type="EMBL" id="ASPP01005833">
    <property type="protein sequence ID" value="ETO29816.1"/>
    <property type="molecule type" value="Genomic_DNA"/>
</dbReference>
<feature type="chain" id="PRO_5004975588" evidence="2">
    <location>
        <begin position="17"/>
        <end position="263"/>
    </location>
</feature>
<dbReference type="Pfam" id="PF01603">
    <property type="entry name" value="B56"/>
    <property type="match status" value="1"/>
</dbReference>
<dbReference type="Proteomes" id="UP000023152">
    <property type="component" value="Unassembled WGS sequence"/>
</dbReference>
<name>X6NUX9_RETFI</name>
<feature type="region of interest" description="Disordered" evidence="1">
    <location>
        <begin position="57"/>
        <end position="83"/>
    </location>
</feature>
<feature type="non-terminal residue" evidence="3">
    <location>
        <position position="1"/>
    </location>
</feature>
<dbReference type="PANTHER" id="PTHR10257:SF3">
    <property type="entry name" value="SERINE_THREONINE-PROTEIN PHOSPHATASE 2A 56 KDA REGULATORY SUBUNIT GAMMA ISOFORM"/>
    <property type="match status" value="1"/>
</dbReference>
<reference evidence="3 4" key="1">
    <citation type="journal article" date="2013" name="Curr. Biol.">
        <title>The Genome of the Foraminiferan Reticulomyxa filosa.</title>
        <authorList>
            <person name="Glockner G."/>
            <person name="Hulsmann N."/>
            <person name="Schleicher M."/>
            <person name="Noegel A.A."/>
            <person name="Eichinger L."/>
            <person name="Gallinger C."/>
            <person name="Pawlowski J."/>
            <person name="Sierra R."/>
            <person name="Euteneuer U."/>
            <person name="Pillet L."/>
            <person name="Moustafa A."/>
            <person name="Platzer M."/>
            <person name="Groth M."/>
            <person name="Szafranski K."/>
            <person name="Schliwa M."/>
        </authorList>
    </citation>
    <scope>NUCLEOTIDE SEQUENCE [LARGE SCALE GENOMIC DNA]</scope>
</reference>
<dbReference type="SUPFAM" id="SSF48371">
    <property type="entry name" value="ARM repeat"/>
    <property type="match status" value="1"/>
</dbReference>
<organism evidence="3 4">
    <name type="scientific">Reticulomyxa filosa</name>
    <dbReference type="NCBI Taxonomy" id="46433"/>
    <lineage>
        <taxon>Eukaryota</taxon>
        <taxon>Sar</taxon>
        <taxon>Rhizaria</taxon>
        <taxon>Retaria</taxon>
        <taxon>Foraminifera</taxon>
        <taxon>Monothalamids</taxon>
        <taxon>Reticulomyxidae</taxon>
        <taxon>Reticulomyxa</taxon>
    </lineage>
</organism>
<dbReference type="InterPro" id="IPR011989">
    <property type="entry name" value="ARM-like"/>
</dbReference>
<dbReference type="AlphaFoldDB" id="X6NUX9"/>
<protein>
    <submittedName>
        <fullName evidence="3">Uncharacterized protein</fullName>
    </submittedName>
</protein>
<evidence type="ECO:0000256" key="2">
    <source>
        <dbReference type="SAM" id="SignalP"/>
    </source>
</evidence>
<keyword evidence="2" id="KW-0732">Signal</keyword>
<evidence type="ECO:0000256" key="1">
    <source>
        <dbReference type="SAM" id="MobiDB-lite"/>
    </source>
</evidence>
<comment type="caution">
    <text evidence="3">The sequence shown here is derived from an EMBL/GenBank/DDBJ whole genome shotgun (WGS) entry which is preliminary data.</text>
</comment>
<accession>X6NUX9</accession>
<dbReference type="InterPro" id="IPR016024">
    <property type="entry name" value="ARM-type_fold"/>
</dbReference>
<dbReference type="PANTHER" id="PTHR10257">
    <property type="entry name" value="SERINE/THREONINE PROTEIN PHOSPHATASE 2A PP2A REGULATORY SUBUNIT B"/>
    <property type="match status" value="1"/>
</dbReference>
<evidence type="ECO:0000313" key="4">
    <source>
        <dbReference type="Proteomes" id="UP000023152"/>
    </source>
</evidence>
<proteinExistence type="predicted"/>
<evidence type="ECO:0000313" key="3">
    <source>
        <dbReference type="EMBL" id="ETO29816.1"/>
    </source>
</evidence>
<gene>
    <name evidence="3" type="ORF">RFI_07305</name>
</gene>
<sequence>FFFFFFFFLVFNFTKKKKKIFYFYKNSGKTKLREKIPLSNFLPLTDKEAPRVEITLSPRLSPASPGAENNGNNAGYYTTTSPSLSPRLSPLGHQYSSTDLPQSGVASGDENVVETKDSFDALTVDQKALIRAKMPLLSEVASIDKRNDALIAKLRYCCVMFDFQSTNVWQIKGIEKKKTMLTEILDYVSKFAWYSEPVLQQCMITISKNLFRSLPRSKKHLEGEEEPFEDPSWPHLQLVYDLALRLVVCTDIDKKVFHTHIYT</sequence>
<dbReference type="InterPro" id="IPR002554">
    <property type="entry name" value="PP2A_B56"/>
</dbReference>
<dbReference type="GO" id="GO:0019888">
    <property type="term" value="F:protein phosphatase regulator activity"/>
    <property type="evidence" value="ECO:0007669"/>
    <property type="project" value="InterPro"/>
</dbReference>
<dbReference type="GO" id="GO:0007165">
    <property type="term" value="P:signal transduction"/>
    <property type="evidence" value="ECO:0007669"/>
    <property type="project" value="InterPro"/>
</dbReference>